<reference evidence="2" key="1">
    <citation type="submission" date="2018-06" db="EMBL/GenBank/DDBJ databases">
        <authorList>
            <person name="Zhirakovskaya E."/>
        </authorList>
    </citation>
    <scope>NUCLEOTIDE SEQUENCE</scope>
</reference>
<dbReference type="PANTHER" id="PTHR33993">
    <property type="entry name" value="GLYOXALASE-RELATED"/>
    <property type="match status" value="1"/>
</dbReference>
<accession>A0A3B0R6D1</accession>
<dbReference type="PROSITE" id="PS51819">
    <property type="entry name" value="VOC"/>
    <property type="match status" value="1"/>
</dbReference>
<protein>
    <recommendedName>
        <fullName evidence="1">VOC domain-containing protein</fullName>
    </recommendedName>
</protein>
<dbReference type="PANTHER" id="PTHR33993:SF14">
    <property type="entry name" value="GB|AAF24581.1"/>
    <property type="match status" value="1"/>
</dbReference>
<name>A0A3B0R6D1_9ZZZZ</name>
<evidence type="ECO:0000313" key="2">
    <source>
        <dbReference type="EMBL" id="VAV88750.1"/>
    </source>
</evidence>
<dbReference type="AlphaFoldDB" id="A0A3B0R6D1"/>
<proteinExistence type="predicted"/>
<dbReference type="Pfam" id="PF00903">
    <property type="entry name" value="Glyoxalase"/>
    <property type="match status" value="1"/>
</dbReference>
<dbReference type="InterPro" id="IPR052164">
    <property type="entry name" value="Anthracycline_SecMetBiosynth"/>
</dbReference>
<dbReference type="InterPro" id="IPR037523">
    <property type="entry name" value="VOC_core"/>
</dbReference>
<dbReference type="EMBL" id="UOEC01000050">
    <property type="protein sequence ID" value="VAV88750.1"/>
    <property type="molecule type" value="Genomic_DNA"/>
</dbReference>
<dbReference type="InterPro" id="IPR029068">
    <property type="entry name" value="Glyas_Bleomycin-R_OHBP_Dase"/>
</dbReference>
<dbReference type="SUPFAM" id="SSF54593">
    <property type="entry name" value="Glyoxalase/Bleomycin resistance protein/Dihydroxybiphenyl dioxygenase"/>
    <property type="match status" value="1"/>
</dbReference>
<dbReference type="InterPro" id="IPR004360">
    <property type="entry name" value="Glyas_Fos-R_dOase_dom"/>
</dbReference>
<organism evidence="2">
    <name type="scientific">hydrothermal vent metagenome</name>
    <dbReference type="NCBI Taxonomy" id="652676"/>
    <lineage>
        <taxon>unclassified sequences</taxon>
        <taxon>metagenomes</taxon>
        <taxon>ecological metagenomes</taxon>
    </lineage>
</organism>
<dbReference type="CDD" id="cd07247">
    <property type="entry name" value="SgaA_N_like"/>
    <property type="match status" value="1"/>
</dbReference>
<feature type="domain" description="VOC" evidence="1">
    <location>
        <begin position="5"/>
        <end position="122"/>
    </location>
</feature>
<dbReference type="Gene3D" id="3.10.180.10">
    <property type="entry name" value="2,3-Dihydroxybiphenyl 1,2-Dioxygenase, domain 1"/>
    <property type="match status" value="1"/>
</dbReference>
<gene>
    <name evidence="2" type="ORF">MNBD_ALPHA08-2297</name>
</gene>
<evidence type="ECO:0000259" key="1">
    <source>
        <dbReference type="PROSITE" id="PS51819"/>
    </source>
</evidence>
<sequence length="126" mass="13642">MNHNETSWLELNTHQPEDAMAFYSETLGWEFESTELPQGGSYWVASHNDKAVGGVFALDDTDHGEIPSHWMTYMQVSNIDDAQTSARKSGGKVTRPALCLDGIGKLAVITDSSGALVGLIEPESDG</sequence>